<dbReference type="Proteomes" id="UP000247498">
    <property type="component" value="Unassembled WGS sequence"/>
</dbReference>
<dbReference type="Gene3D" id="3.40.50.1820">
    <property type="entry name" value="alpha/beta hydrolase"/>
    <property type="match status" value="1"/>
</dbReference>
<comment type="caution">
    <text evidence="2">The sequence shown here is derived from an EMBL/GenBank/DDBJ whole genome shotgun (WGS) entry which is preliminary data.</text>
</comment>
<dbReference type="InterPro" id="IPR050471">
    <property type="entry name" value="AB_hydrolase"/>
</dbReference>
<accession>A0A2V0P0D6</accession>
<dbReference type="STRING" id="307507.A0A2V0P0D6"/>
<feature type="domain" description="AB hydrolase-1" evidence="1">
    <location>
        <begin position="67"/>
        <end position="166"/>
    </location>
</feature>
<dbReference type="InterPro" id="IPR029058">
    <property type="entry name" value="AB_hydrolase_fold"/>
</dbReference>
<dbReference type="PANTHER" id="PTHR43433">
    <property type="entry name" value="HYDROLASE, ALPHA/BETA FOLD FAMILY PROTEIN"/>
    <property type="match status" value="1"/>
</dbReference>
<protein>
    <recommendedName>
        <fullName evidence="1">AB hydrolase-1 domain-containing protein</fullName>
    </recommendedName>
</protein>
<sequence>MGRAAPPAAAAAEPAAAAPAAEPTADAAAAAAEAAALIESCSRSHALPDGRELAYVDCGGAGSRGTVLFLHPVQGNRLMALALHRPAAELGLRVIAPDRPGYGASSPHPGRTVASFAADLAVLLKALGVARVGVLGSSAGSMYAFALARNPETAPIVAGRVTLLPPWLPPSSLPDGHGVPWPLRLLSAAPVAAAAAFVGAGNALVLWRLRGGDVRVADIMTRSTPLEVAAFERDPLNDHFYRAMINEWSRPGAASAIAEEMLLCAEAGARRRLGFAFSEAAAAGAGARVFAGGDDPLVPAARVRAWAEAANGGAAAEEAAAGAAAARGGNGGASGRGGGGQPVELVVVEGGTHDGVFHTHKRAALEALAAELA</sequence>
<evidence type="ECO:0000313" key="3">
    <source>
        <dbReference type="Proteomes" id="UP000247498"/>
    </source>
</evidence>
<dbReference type="PANTHER" id="PTHR43433:SF10">
    <property type="entry name" value="AB HYDROLASE-1 DOMAIN-CONTAINING PROTEIN"/>
    <property type="match status" value="1"/>
</dbReference>
<keyword evidence="3" id="KW-1185">Reference proteome</keyword>
<dbReference type="OrthoDB" id="294702at2759"/>
<dbReference type="Pfam" id="PF00561">
    <property type="entry name" value="Abhydrolase_1"/>
    <property type="match status" value="1"/>
</dbReference>
<dbReference type="InParanoid" id="A0A2V0P0D6"/>
<gene>
    <name evidence="2" type="ORF">Rsub_05584</name>
</gene>
<reference evidence="2 3" key="1">
    <citation type="journal article" date="2018" name="Sci. Rep.">
        <title>Raphidocelis subcapitata (=Pseudokirchneriella subcapitata) provides an insight into genome evolution and environmental adaptations in the Sphaeropleales.</title>
        <authorList>
            <person name="Suzuki S."/>
            <person name="Yamaguchi H."/>
            <person name="Nakajima N."/>
            <person name="Kawachi M."/>
        </authorList>
    </citation>
    <scope>NUCLEOTIDE SEQUENCE [LARGE SCALE GENOMIC DNA]</scope>
    <source>
        <strain evidence="2 3">NIES-35</strain>
    </source>
</reference>
<evidence type="ECO:0000313" key="2">
    <source>
        <dbReference type="EMBL" id="GBF92382.1"/>
    </source>
</evidence>
<dbReference type="AlphaFoldDB" id="A0A2V0P0D6"/>
<proteinExistence type="predicted"/>
<evidence type="ECO:0000259" key="1">
    <source>
        <dbReference type="Pfam" id="PF00561"/>
    </source>
</evidence>
<dbReference type="SUPFAM" id="SSF53474">
    <property type="entry name" value="alpha/beta-Hydrolases"/>
    <property type="match status" value="1"/>
</dbReference>
<organism evidence="2 3">
    <name type="scientific">Raphidocelis subcapitata</name>
    <dbReference type="NCBI Taxonomy" id="307507"/>
    <lineage>
        <taxon>Eukaryota</taxon>
        <taxon>Viridiplantae</taxon>
        <taxon>Chlorophyta</taxon>
        <taxon>core chlorophytes</taxon>
        <taxon>Chlorophyceae</taxon>
        <taxon>CS clade</taxon>
        <taxon>Sphaeropleales</taxon>
        <taxon>Selenastraceae</taxon>
        <taxon>Raphidocelis</taxon>
    </lineage>
</organism>
<name>A0A2V0P0D6_9CHLO</name>
<dbReference type="EMBL" id="BDRX01000031">
    <property type="protein sequence ID" value="GBF92382.1"/>
    <property type="molecule type" value="Genomic_DNA"/>
</dbReference>
<dbReference type="InterPro" id="IPR000073">
    <property type="entry name" value="AB_hydrolase_1"/>
</dbReference>